<dbReference type="EMBL" id="BAAARV010000069">
    <property type="protein sequence ID" value="GAA2369559.1"/>
    <property type="molecule type" value="Genomic_DNA"/>
</dbReference>
<protein>
    <submittedName>
        <fullName evidence="1">Uncharacterized protein</fullName>
    </submittedName>
</protein>
<dbReference type="Proteomes" id="UP001501444">
    <property type="component" value="Unassembled WGS sequence"/>
</dbReference>
<accession>A0ABN3H5A4</accession>
<sequence>MYRLNEQSGERVLNSHVAHIHARSEGGPRWDPSMREDDNRAPANLLLLCFPHAWEIDNLVDLYPADLLQEWKKQQIATADHAHATVAMSSADLEAALAPVDLEACIKALAAVVPFHAGLRTEVQAWQHAIRKAMGWRMARLKPMVAPEDRETVMTWMAATELPTVAVPPGQVRVLTGAMGAGKTDQAIRWWEEGLQEAISTGTAEIGAFFTPRNAIVMLESAVIAELGHEPTRPCRIVIDDLDSVSRRDASRLLAEARVLVHTWPNVSVLATARHDAVALADEERIVADPWPVDRGFSLLRAVLGQDFYWPHWNSETLDLLTSPLTTLGLVRRLKAGRHTKISRSGLLAELASMAVEHSQREITDETWQDLGHLAVAILDRAAPVPADSFASPPRVRALLSTDLVVREDGTLRFALPVFEQYFGSAAIRAGLVAMERTASKDAFPLWRYALAFAVSTAEPPRQEELLLSLARLNPTAVFWIIDEIGQEEGTAPHQAPETSMIEALIAKRDCTGMPAEATLPLRAGLWLREAEEALMEGLGLLGERLRRRGGKLTQWGVQLEHGSVALARARLRESPPVIELSEMHPEIGLATGWDSWTVFPFPTTAFGRWTLAQKHFQPRLSTLIQRRTLDTPLDSMLAKERAYYLARFVTDWGIPHQRTPINLHELRTRLADWVERANTSEWSTWQSEVDSADVWWLDAYLARETGDVLQRPWPVGDQPHVGRWFWETYSKALTETLARDIIVEAINGYRHLVETNFPQFGDALGLYGMLPLHIEGFIDRPEPGSQIPSVQATLMLHRLAGARKDAESTITMAFVGEDGTPDPWDRGAEHYRRATPARFEPSPVQPVTLPLHTARPATNLAYQWLAADLAALRWLDQTIDHFD</sequence>
<gene>
    <name evidence="1" type="ORF">GCM10010170_070030</name>
</gene>
<organism evidence="1 2">
    <name type="scientific">Dactylosporangium salmoneum</name>
    <dbReference type="NCBI Taxonomy" id="53361"/>
    <lineage>
        <taxon>Bacteria</taxon>
        <taxon>Bacillati</taxon>
        <taxon>Actinomycetota</taxon>
        <taxon>Actinomycetes</taxon>
        <taxon>Micromonosporales</taxon>
        <taxon>Micromonosporaceae</taxon>
        <taxon>Dactylosporangium</taxon>
    </lineage>
</organism>
<evidence type="ECO:0000313" key="1">
    <source>
        <dbReference type="EMBL" id="GAA2369559.1"/>
    </source>
</evidence>
<reference evidence="1 2" key="1">
    <citation type="journal article" date="2019" name="Int. J. Syst. Evol. Microbiol.">
        <title>The Global Catalogue of Microorganisms (GCM) 10K type strain sequencing project: providing services to taxonomists for standard genome sequencing and annotation.</title>
        <authorList>
            <consortium name="The Broad Institute Genomics Platform"/>
            <consortium name="The Broad Institute Genome Sequencing Center for Infectious Disease"/>
            <person name="Wu L."/>
            <person name="Ma J."/>
        </authorList>
    </citation>
    <scope>NUCLEOTIDE SEQUENCE [LARGE SCALE GENOMIC DNA]</scope>
    <source>
        <strain evidence="1 2">JCM 3272</strain>
    </source>
</reference>
<comment type="caution">
    <text evidence="1">The sequence shown here is derived from an EMBL/GenBank/DDBJ whole genome shotgun (WGS) entry which is preliminary data.</text>
</comment>
<name>A0ABN3H5A4_9ACTN</name>
<evidence type="ECO:0000313" key="2">
    <source>
        <dbReference type="Proteomes" id="UP001501444"/>
    </source>
</evidence>
<keyword evidence="2" id="KW-1185">Reference proteome</keyword>
<proteinExistence type="predicted"/>